<reference evidence="2 3" key="1">
    <citation type="submission" date="2020-06" db="EMBL/GenBank/DDBJ databases">
        <title>Methanofollis fontis sp. nov., a methanogen isolated from marine sediments near a cold seep at Four-Way Closure Ridge offshore southwestern Taiwan.</title>
        <authorList>
            <person name="Chen S.-C."/>
            <person name="Teng N.-H."/>
            <person name="Lin Y.-S."/>
            <person name="Lai M.-C."/>
            <person name="Chen H.-H."/>
            <person name="Wang C.-C."/>
        </authorList>
    </citation>
    <scope>NUCLEOTIDE SEQUENCE [LARGE SCALE GENOMIC DNA]</scope>
    <source>
        <strain evidence="2 3">DSM 2702</strain>
    </source>
</reference>
<keyword evidence="3" id="KW-1185">Reference proteome</keyword>
<name>A0A7K4HQ95_9EURY</name>
<accession>A0A7K4HQ95</accession>
<feature type="transmembrane region" description="Helical" evidence="1">
    <location>
        <begin position="9"/>
        <end position="27"/>
    </location>
</feature>
<gene>
    <name evidence="2" type="ORF">HWN36_08945</name>
</gene>
<evidence type="ECO:0000256" key="1">
    <source>
        <dbReference type="SAM" id="Phobius"/>
    </source>
</evidence>
<dbReference type="AlphaFoldDB" id="A0A7K4HQ95"/>
<feature type="transmembrane region" description="Helical" evidence="1">
    <location>
        <begin position="33"/>
        <end position="55"/>
    </location>
</feature>
<comment type="caution">
    <text evidence="2">The sequence shown here is derived from an EMBL/GenBank/DDBJ whole genome shotgun (WGS) entry which is preliminary data.</text>
</comment>
<evidence type="ECO:0000313" key="3">
    <source>
        <dbReference type="Proteomes" id="UP000570823"/>
    </source>
</evidence>
<dbReference type="RefSeq" id="WP_176789017.1">
    <property type="nucleotide sequence ID" value="NZ_JABXWR010000001.1"/>
</dbReference>
<sequence length="66" mass="6925">MVPLPRNEILVLFVAVMAGIAAGNYVGSLYRSSVLAVITSAAVIVAVGAAGEYLLRQFCRPTGEEE</sequence>
<protein>
    <submittedName>
        <fullName evidence="2">Uncharacterized protein</fullName>
    </submittedName>
</protein>
<proteinExistence type="predicted"/>
<dbReference type="EMBL" id="JABXWR010000001">
    <property type="protein sequence ID" value="NVO67426.1"/>
    <property type="molecule type" value="Genomic_DNA"/>
</dbReference>
<keyword evidence="1" id="KW-0812">Transmembrane</keyword>
<organism evidence="2 3">
    <name type="scientific">Methanofollis tationis</name>
    <dbReference type="NCBI Taxonomy" id="81417"/>
    <lineage>
        <taxon>Archaea</taxon>
        <taxon>Methanobacteriati</taxon>
        <taxon>Methanobacteriota</taxon>
        <taxon>Stenosarchaea group</taxon>
        <taxon>Methanomicrobia</taxon>
        <taxon>Methanomicrobiales</taxon>
        <taxon>Methanomicrobiaceae</taxon>
        <taxon>Methanofollis</taxon>
    </lineage>
</organism>
<keyword evidence="1" id="KW-1133">Transmembrane helix</keyword>
<dbReference type="Proteomes" id="UP000570823">
    <property type="component" value="Unassembled WGS sequence"/>
</dbReference>
<keyword evidence="1" id="KW-0472">Membrane</keyword>
<evidence type="ECO:0000313" key="2">
    <source>
        <dbReference type="EMBL" id="NVO67426.1"/>
    </source>
</evidence>